<keyword evidence="1" id="KW-0732">Signal</keyword>
<organism evidence="2 3">
    <name type="scientific">Paenibacillus larvae subsp. pulvifaciens</name>
    <dbReference type="NCBI Taxonomy" id="1477"/>
    <lineage>
        <taxon>Bacteria</taxon>
        <taxon>Bacillati</taxon>
        <taxon>Bacillota</taxon>
        <taxon>Bacilli</taxon>
        <taxon>Bacillales</taxon>
        <taxon>Paenibacillaceae</taxon>
        <taxon>Paenibacillus</taxon>
    </lineage>
</organism>
<protein>
    <recommendedName>
        <fullName evidence="4">ABC transporter substrate-binding protein</fullName>
    </recommendedName>
</protein>
<accession>A0A1V0UQ49</accession>
<name>A0A1V0UQ49_9BACL</name>
<dbReference type="Gene3D" id="3.40.190.10">
    <property type="entry name" value="Periplasmic binding protein-like II"/>
    <property type="match status" value="1"/>
</dbReference>
<evidence type="ECO:0000256" key="1">
    <source>
        <dbReference type="SAM" id="SignalP"/>
    </source>
</evidence>
<evidence type="ECO:0000313" key="3">
    <source>
        <dbReference type="Proteomes" id="UP000192727"/>
    </source>
</evidence>
<dbReference type="EMBL" id="CP020557">
    <property type="protein sequence ID" value="ARF67082.1"/>
    <property type="molecule type" value="Genomic_DNA"/>
</dbReference>
<feature type="chain" id="PRO_5038346582" description="ABC transporter substrate-binding protein" evidence="1">
    <location>
        <begin position="24"/>
        <end position="492"/>
    </location>
</feature>
<dbReference type="InterPro" id="IPR006059">
    <property type="entry name" value="SBP"/>
</dbReference>
<dbReference type="PANTHER" id="PTHR43649:SF12">
    <property type="entry name" value="DIACETYLCHITOBIOSE BINDING PROTEIN DASA"/>
    <property type="match status" value="1"/>
</dbReference>
<dbReference type="Proteomes" id="UP000192727">
    <property type="component" value="Chromosome"/>
</dbReference>
<evidence type="ECO:0000313" key="2">
    <source>
        <dbReference type="EMBL" id="ARF67082.1"/>
    </source>
</evidence>
<dbReference type="PROSITE" id="PS51257">
    <property type="entry name" value="PROKAR_LIPOPROTEIN"/>
    <property type="match status" value="1"/>
</dbReference>
<reference evidence="2 3" key="1">
    <citation type="submission" date="2017-03" db="EMBL/GenBank/DDBJ databases">
        <title>Paenibacillus larvae genome sequencing.</title>
        <authorList>
            <person name="Dingman D.W."/>
        </authorList>
    </citation>
    <scope>NUCLEOTIDE SEQUENCE [LARGE SCALE GENOMIC DNA]</scope>
    <source>
        <strain evidence="2 3">SAG 10367</strain>
    </source>
</reference>
<dbReference type="Pfam" id="PF01547">
    <property type="entry name" value="SBP_bac_1"/>
    <property type="match status" value="1"/>
</dbReference>
<sequence length="492" mass="55283">MRKWKNKILAAALTFSLMVPVLSGCFKSDSSSEDEQTLRIATTLGFGADAEIFRLQYTELFEYAHPNTRIELIPIGEERSGGQLAAESELEKNRQDSLVKLKELMQGDHPPDVVMVNYDQLPELIKENRLLELDAKLKKDKFSLSGLADPVVKGIRQVGNGSLFALAPTFSSSALIYNKKIFDEAGIPYPKNNMNWEETFELAKKVTTGEGEDKKYGFSFSTQSQTDLFSGMLLYTAPLQMRMYDEQGTKMTVDTDEWEKSWNTILELNKAGVLPNPLNMTQDQKNMAFDDFISGKLAMGIVTYSQINQIAQANKQVIGQQSNNQKTTGNKAKSVSPIEWDVVSLPVHPGTSKWTPNLNLNGVMGINNRSSKQKLALQYLEFVNGEEWARLRSKNSYNLMAQKKYNKPKDGLNYNIDAFIQGVPVPPSDYKLQLEKPNINMVQGMGRKQFLEVLQGNIGTREALKEWQASGNAFLQKLKNDPKAVHEANEVK</sequence>
<dbReference type="RefSeq" id="WP_083038672.1">
    <property type="nucleotide sequence ID" value="NZ_CP020557.1"/>
</dbReference>
<feature type="signal peptide" evidence="1">
    <location>
        <begin position="1"/>
        <end position="23"/>
    </location>
</feature>
<dbReference type="AlphaFoldDB" id="A0A1V0UQ49"/>
<gene>
    <name evidence="2" type="ORF">B7C51_03530</name>
</gene>
<evidence type="ECO:0008006" key="4">
    <source>
        <dbReference type="Google" id="ProtNLM"/>
    </source>
</evidence>
<dbReference type="InterPro" id="IPR050490">
    <property type="entry name" value="Bact_solute-bd_prot1"/>
</dbReference>
<dbReference type="PANTHER" id="PTHR43649">
    <property type="entry name" value="ARABINOSE-BINDING PROTEIN-RELATED"/>
    <property type="match status" value="1"/>
</dbReference>
<dbReference type="SUPFAM" id="SSF53850">
    <property type="entry name" value="Periplasmic binding protein-like II"/>
    <property type="match status" value="1"/>
</dbReference>
<proteinExistence type="predicted"/>